<evidence type="ECO:0000313" key="2">
    <source>
        <dbReference type="Proteomes" id="UP000054321"/>
    </source>
</evidence>
<dbReference type="HOGENOM" id="CLU_414520_0_0_1"/>
<name>A0A0C3I117_OIDMZ</name>
<gene>
    <name evidence="1" type="ORF">OIDMADRAFT_174963</name>
</gene>
<dbReference type="EMBL" id="KN832870">
    <property type="protein sequence ID" value="KIN08092.1"/>
    <property type="molecule type" value="Genomic_DNA"/>
</dbReference>
<dbReference type="AlphaFoldDB" id="A0A0C3I117"/>
<sequence length="738" mass="83559">MATVSRCIEQHAMIFVKLLILVTQAIILITHTSADSIQSLPTQRAKSLQYNDRTRGHGTNESYYHDLDVCGSPLLARSRIPVPADQAAHIWETDHICAPAKYWRLTPETMRESGAQTFFLDWFEAYRLGKYQDECDGAHMTAIQCFASMWWGDFDFQCTVDQIERCAVPTTSRITTWIQGRYNWPPAQVTETARKVLFIYKHFQIAISDLKTDWDVISKMGSAVALEAHFAVDNFTPQHNSLTQAYCDVAKAVSEIAVDLALQFGVVGVNLGQFTGSFRAMSKAADDLMATAHKTKDYREAVFAAQKLNMARQSMYYTQWATGEARKAAHAAQEVTDAYQHAKGSVIPEREKPRLEFPLIKGYGPCGNIFGVIDDNTHSQVDQLVLFINQHLHGLRYAVEELFNSFFIKDHEDLGDIALQDVMKINNWPGVSTRSYEGLEVTVKATIKNLIISELLAASRQYLKCEERDDAAEACEQDKALQFIRRRGLYCPPDHPKLRCQAGRITKKQILNHDKDLIALQGGSDKFAANGIDLFELYSNSLERYFAMGTDSYSPRGFYIQGNVVDPSKMAYLPVTVSKVKTVHPGELHMNFPYSCGDWTSNCTAAFLDRVNVNIQHEWEMRTTILTHHLKLIHEPANRFLLLCNLGLRMPHSGGDMTTQVVRLDPSPICKWVKNAIQDNDELEGNYRFCTLDVVREYAFKHERVGTIGGLHSHKVLCQKWIFANNLEIEKRFGSVSV</sequence>
<dbReference type="Proteomes" id="UP000054321">
    <property type="component" value="Unassembled WGS sequence"/>
</dbReference>
<dbReference type="InParanoid" id="A0A0C3I117"/>
<protein>
    <submittedName>
        <fullName evidence="1">Uncharacterized protein</fullName>
    </submittedName>
</protein>
<reference evidence="2" key="2">
    <citation type="submission" date="2015-01" db="EMBL/GenBank/DDBJ databases">
        <title>Evolutionary Origins and Diversification of the Mycorrhizal Mutualists.</title>
        <authorList>
            <consortium name="DOE Joint Genome Institute"/>
            <consortium name="Mycorrhizal Genomics Consortium"/>
            <person name="Kohler A."/>
            <person name="Kuo A."/>
            <person name="Nagy L.G."/>
            <person name="Floudas D."/>
            <person name="Copeland A."/>
            <person name="Barry K.W."/>
            <person name="Cichocki N."/>
            <person name="Veneault-Fourrey C."/>
            <person name="LaButti K."/>
            <person name="Lindquist E.A."/>
            <person name="Lipzen A."/>
            <person name="Lundell T."/>
            <person name="Morin E."/>
            <person name="Murat C."/>
            <person name="Riley R."/>
            <person name="Ohm R."/>
            <person name="Sun H."/>
            <person name="Tunlid A."/>
            <person name="Henrissat B."/>
            <person name="Grigoriev I.V."/>
            <person name="Hibbett D.S."/>
            <person name="Martin F."/>
        </authorList>
    </citation>
    <scope>NUCLEOTIDE SEQUENCE [LARGE SCALE GENOMIC DNA]</scope>
    <source>
        <strain evidence="2">Zn</strain>
    </source>
</reference>
<dbReference type="STRING" id="913774.A0A0C3I117"/>
<dbReference type="OrthoDB" id="10502555at2759"/>
<keyword evidence="2" id="KW-1185">Reference proteome</keyword>
<reference evidence="1 2" key="1">
    <citation type="submission" date="2014-04" db="EMBL/GenBank/DDBJ databases">
        <authorList>
            <consortium name="DOE Joint Genome Institute"/>
            <person name="Kuo A."/>
            <person name="Martino E."/>
            <person name="Perotto S."/>
            <person name="Kohler A."/>
            <person name="Nagy L.G."/>
            <person name="Floudas D."/>
            <person name="Copeland A."/>
            <person name="Barry K.W."/>
            <person name="Cichocki N."/>
            <person name="Veneault-Fourrey C."/>
            <person name="LaButti K."/>
            <person name="Lindquist E.A."/>
            <person name="Lipzen A."/>
            <person name="Lundell T."/>
            <person name="Morin E."/>
            <person name="Murat C."/>
            <person name="Sun H."/>
            <person name="Tunlid A."/>
            <person name="Henrissat B."/>
            <person name="Grigoriev I.V."/>
            <person name="Hibbett D.S."/>
            <person name="Martin F."/>
            <person name="Nordberg H.P."/>
            <person name="Cantor M.N."/>
            <person name="Hua S.X."/>
        </authorList>
    </citation>
    <scope>NUCLEOTIDE SEQUENCE [LARGE SCALE GENOMIC DNA]</scope>
    <source>
        <strain evidence="1 2">Zn</strain>
    </source>
</reference>
<organism evidence="1 2">
    <name type="scientific">Oidiodendron maius (strain Zn)</name>
    <dbReference type="NCBI Taxonomy" id="913774"/>
    <lineage>
        <taxon>Eukaryota</taxon>
        <taxon>Fungi</taxon>
        <taxon>Dikarya</taxon>
        <taxon>Ascomycota</taxon>
        <taxon>Pezizomycotina</taxon>
        <taxon>Leotiomycetes</taxon>
        <taxon>Leotiomycetes incertae sedis</taxon>
        <taxon>Myxotrichaceae</taxon>
        <taxon>Oidiodendron</taxon>
    </lineage>
</organism>
<proteinExistence type="predicted"/>
<accession>A0A0C3I117</accession>
<evidence type="ECO:0000313" key="1">
    <source>
        <dbReference type="EMBL" id="KIN08092.1"/>
    </source>
</evidence>